<proteinExistence type="predicted"/>
<gene>
    <name evidence="3" type="ORF">SAMN05445060_0316</name>
</gene>
<dbReference type="STRING" id="1344003.SAMN05445060_0316"/>
<feature type="transmembrane region" description="Helical" evidence="2">
    <location>
        <begin position="55"/>
        <end position="77"/>
    </location>
</feature>
<keyword evidence="2" id="KW-0812">Transmembrane</keyword>
<evidence type="ECO:0008006" key="5">
    <source>
        <dbReference type="Google" id="ProtNLM"/>
    </source>
</evidence>
<evidence type="ECO:0000256" key="1">
    <source>
        <dbReference type="SAM" id="MobiDB-lite"/>
    </source>
</evidence>
<dbReference type="RefSeq" id="WP_076475870.1">
    <property type="nucleotide sequence ID" value="NZ_FTNT01000001.1"/>
</dbReference>
<evidence type="ECO:0000313" key="4">
    <source>
        <dbReference type="Proteomes" id="UP000186218"/>
    </source>
</evidence>
<dbReference type="AlphaFoldDB" id="A0A1N7CRH2"/>
<feature type="transmembrane region" description="Helical" evidence="2">
    <location>
        <begin position="140"/>
        <end position="159"/>
    </location>
</feature>
<dbReference type="EMBL" id="FTNT01000001">
    <property type="protein sequence ID" value="SIR66193.1"/>
    <property type="molecule type" value="Genomic_DNA"/>
</dbReference>
<dbReference type="InterPro" id="IPR021517">
    <property type="entry name" value="DUF3180"/>
</dbReference>
<sequence>MTAKGPRPGPPRRGGDDEESGLGPTRVRDLLGIAAVVTLIAWLLVRVNYGALPSLPLLAGIVLYVLAALELLVAFVVRARVSDRQIGAAPGQLHPLTAARVLALAKASALLAAIALGVWLGILIYLLTQTGVAAAAHDRPAAIVGLIGSVVLGAAALWLEYCCRTPDDPTDDALGS</sequence>
<keyword evidence="2" id="KW-1133">Transmembrane helix</keyword>
<feature type="transmembrane region" description="Helical" evidence="2">
    <location>
        <begin position="109"/>
        <end position="128"/>
    </location>
</feature>
<accession>A0A1N7CRH2</accession>
<feature type="region of interest" description="Disordered" evidence="1">
    <location>
        <begin position="1"/>
        <end position="23"/>
    </location>
</feature>
<dbReference type="Proteomes" id="UP000186218">
    <property type="component" value="Unassembled WGS sequence"/>
</dbReference>
<dbReference type="Pfam" id="PF11377">
    <property type="entry name" value="DUF3180"/>
    <property type="match status" value="1"/>
</dbReference>
<feature type="transmembrane region" description="Helical" evidence="2">
    <location>
        <begin position="30"/>
        <end position="49"/>
    </location>
</feature>
<evidence type="ECO:0000313" key="3">
    <source>
        <dbReference type="EMBL" id="SIR66193.1"/>
    </source>
</evidence>
<organism evidence="3 4">
    <name type="scientific">Williamsia sterculiae</name>
    <dbReference type="NCBI Taxonomy" id="1344003"/>
    <lineage>
        <taxon>Bacteria</taxon>
        <taxon>Bacillati</taxon>
        <taxon>Actinomycetota</taxon>
        <taxon>Actinomycetes</taxon>
        <taxon>Mycobacteriales</taxon>
        <taxon>Nocardiaceae</taxon>
        <taxon>Williamsia</taxon>
    </lineage>
</organism>
<reference evidence="3 4" key="1">
    <citation type="submission" date="2017-01" db="EMBL/GenBank/DDBJ databases">
        <authorList>
            <person name="Mah S.A."/>
            <person name="Swanson W.J."/>
            <person name="Moy G.W."/>
            <person name="Vacquier V.D."/>
        </authorList>
    </citation>
    <scope>NUCLEOTIDE SEQUENCE [LARGE SCALE GENOMIC DNA]</scope>
    <source>
        <strain evidence="3 4">CPCC 203464</strain>
    </source>
</reference>
<keyword evidence="4" id="KW-1185">Reference proteome</keyword>
<protein>
    <recommendedName>
        <fullName evidence="5">DUF3180 domain-containing protein</fullName>
    </recommendedName>
</protein>
<keyword evidence="2" id="KW-0472">Membrane</keyword>
<evidence type="ECO:0000256" key="2">
    <source>
        <dbReference type="SAM" id="Phobius"/>
    </source>
</evidence>
<name>A0A1N7CRH2_9NOCA</name>